<keyword evidence="1" id="KW-0732">Signal</keyword>
<evidence type="ECO:0000313" key="3">
    <source>
        <dbReference type="Proteomes" id="UP000515873"/>
    </source>
</evidence>
<dbReference type="EMBL" id="CP060412">
    <property type="protein sequence ID" value="QNJ99740.1"/>
    <property type="molecule type" value="Genomic_DNA"/>
</dbReference>
<name>A0A7G8PYY3_9GAMM</name>
<evidence type="ECO:0000256" key="1">
    <source>
        <dbReference type="SAM" id="SignalP"/>
    </source>
</evidence>
<dbReference type="PROSITE" id="PS51257">
    <property type="entry name" value="PROKAR_LIPOPROTEIN"/>
    <property type="match status" value="1"/>
</dbReference>
<dbReference type="RefSeq" id="WP_187055232.1">
    <property type="nucleotide sequence ID" value="NZ_CP060412.1"/>
</dbReference>
<dbReference type="Proteomes" id="UP000515873">
    <property type="component" value="Chromosome"/>
</dbReference>
<evidence type="ECO:0008006" key="4">
    <source>
        <dbReference type="Google" id="ProtNLM"/>
    </source>
</evidence>
<evidence type="ECO:0000313" key="2">
    <source>
        <dbReference type="EMBL" id="QNJ99740.1"/>
    </source>
</evidence>
<feature type="signal peptide" evidence="1">
    <location>
        <begin position="1"/>
        <end position="26"/>
    </location>
</feature>
<sequence>MQKILLSIAFAAVSFACATASPSARAVTAPYNMDDPASAAATAPSSADRQTHAPLPWYMCVGTLKLCGPSHVQCGKCNHR</sequence>
<protein>
    <recommendedName>
        <fullName evidence="4">Lipoprotein</fullName>
    </recommendedName>
</protein>
<reference evidence="2 3" key="1">
    <citation type="submission" date="2020-08" db="EMBL/GenBank/DDBJ databases">
        <title>Dyella sp. G9 isolated from forest soil.</title>
        <authorList>
            <person name="Fu J."/>
            <person name="Qiu L."/>
        </authorList>
    </citation>
    <scope>NUCLEOTIDE SEQUENCE [LARGE SCALE GENOMIC DNA]</scope>
    <source>
        <strain evidence="2 3">G9</strain>
    </source>
</reference>
<dbReference type="KEGG" id="dtl:H8F01_11315"/>
<keyword evidence="3" id="KW-1185">Reference proteome</keyword>
<gene>
    <name evidence="2" type="ORF">H8F01_11315</name>
</gene>
<organism evidence="2 3">
    <name type="scientific">Dyella telluris</name>
    <dbReference type="NCBI Taxonomy" id="2763498"/>
    <lineage>
        <taxon>Bacteria</taxon>
        <taxon>Pseudomonadati</taxon>
        <taxon>Pseudomonadota</taxon>
        <taxon>Gammaproteobacteria</taxon>
        <taxon>Lysobacterales</taxon>
        <taxon>Rhodanobacteraceae</taxon>
        <taxon>Dyella</taxon>
    </lineage>
</organism>
<feature type="chain" id="PRO_5028902335" description="Lipoprotein" evidence="1">
    <location>
        <begin position="27"/>
        <end position="80"/>
    </location>
</feature>
<dbReference type="AlphaFoldDB" id="A0A7G8PYY3"/>
<proteinExistence type="predicted"/>
<accession>A0A7G8PYY3</accession>